<reference evidence="1 2" key="1">
    <citation type="submission" date="2016-10" db="EMBL/GenBank/DDBJ databases">
        <authorList>
            <person name="de Groot N.N."/>
        </authorList>
    </citation>
    <scope>NUCLEOTIDE SEQUENCE [LARGE SCALE GENOMIC DNA]</scope>
    <source>
        <strain evidence="1 2">CGMCC 1.6134</strain>
    </source>
</reference>
<dbReference type="Gene3D" id="3.30.1240.10">
    <property type="match status" value="1"/>
</dbReference>
<sequence length="293" mass="32876">MKLTAIDMDGTLLHSDGYVSPKNAGALRQLQEEGHKVVISTGRDASDVKRLLHEVNVIPDGIVSLNGGLVTWQDEHVKTSVMDPDDVIELAKWLDEHQYYYHINTDDGIYSPPRSREFFLHDLDVYAEDKEKGEEIKEAIRRRADKHHNMYDIKELSSPDMMKKQQHNVYKFLILSMLEPKLQRCVDHWSGIPGIAITSSGRDNLEILHPETEKGKGLIDLLSYAGLDGIETFAIGDNFNDLSMFRAASTAIAMENAEDGVKQEADFITVPHDDDGVALAVQTHILDSSVSQH</sequence>
<dbReference type="InterPro" id="IPR006379">
    <property type="entry name" value="HAD-SF_hydro_IIB"/>
</dbReference>
<dbReference type="STRING" id="266892.SAMN04488054_101276"/>
<organism evidence="1 2">
    <name type="scientific">Salibacterium qingdaonense</name>
    <dbReference type="NCBI Taxonomy" id="266892"/>
    <lineage>
        <taxon>Bacteria</taxon>
        <taxon>Bacillati</taxon>
        <taxon>Bacillota</taxon>
        <taxon>Bacilli</taxon>
        <taxon>Bacillales</taxon>
        <taxon>Bacillaceae</taxon>
    </lineage>
</organism>
<dbReference type="PANTHER" id="PTHR10000">
    <property type="entry name" value="PHOSPHOSERINE PHOSPHATASE"/>
    <property type="match status" value="1"/>
</dbReference>
<dbReference type="Proteomes" id="UP000199668">
    <property type="component" value="Unassembled WGS sequence"/>
</dbReference>
<protein>
    <recommendedName>
        <fullName evidence="3">Cof subfamily of IIB subfamily of haloacid dehalogenase superfamily/HAD-superfamily hydrolase, subfamily IIB</fullName>
    </recommendedName>
</protein>
<dbReference type="InterPro" id="IPR000150">
    <property type="entry name" value="Cof"/>
</dbReference>
<gene>
    <name evidence="1" type="ORF">SAMN04488054_101276</name>
</gene>
<dbReference type="NCBIfam" id="TIGR00099">
    <property type="entry name" value="Cof-subfamily"/>
    <property type="match status" value="1"/>
</dbReference>
<dbReference type="GO" id="GO:0000287">
    <property type="term" value="F:magnesium ion binding"/>
    <property type="evidence" value="ECO:0007669"/>
    <property type="project" value="TreeGrafter"/>
</dbReference>
<dbReference type="RefSeq" id="WP_090925238.1">
    <property type="nucleotide sequence ID" value="NZ_FOTY01000001.1"/>
</dbReference>
<dbReference type="NCBIfam" id="TIGR01484">
    <property type="entry name" value="HAD-SF-IIB"/>
    <property type="match status" value="1"/>
</dbReference>
<dbReference type="SFLD" id="SFLDG01140">
    <property type="entry name" value="C2.B:_Phosphomannomutase_and_P"/>
    <property type="match status" value="1"/>
</dbReference>
<dbReference type="GO" id="GO:0016791">
    <property type="term" value="F:phosphatase activity"/>
    <property type="evidence" value="ECO:0007669"/>
    <property type="project" value="UniProtKB-ARBA"/>
</dbReference>
<dbReference type="InterPro" id="IPR036412">
    <property type="entry name" value="HAD-like_sf"/>
</dbReference>
<dbReference type="Pfam" id="PF08282">
    <property type="entry name" value="Hydrolase_3"/>
    <property type="match status" value="1"/>
</dbReference>
<dbReference type="InterPro" id="IPR023214">
    <property type="entry name" value="HAD_sf"/>
</dbReference>
<dbReference type="OrthoDB" id="9806027at2"/>
<dbReference type="GO" id="GO:0005829">
    <property type="term" value="C:cytosol"/>
    <property type="evidence" value="ECO:0007669"/>
    <property type="project" value="TreeGrafter"/>
</dbReference>
<keyword evidence="2" id="KW-1185">Reference proteome</keyword>
<dbReference type="EMBL" id="FOTY01000001">
    <property type="protein sequence ID" value="SFL50250.1"/>
    <property type="molecule type" value="Genomic_DNA"/>
</dbReference>
<evidence type="ECO:0000313" key="1">
    <source>
        <dbReference type="EMBL" id="SFL50250.1"/>
    </source>
</evidence>
<dbReference type="PANTHER" id="PTHR10000:SF55">
    <property type="entry name" value="5-AMINO-6-(5-PHOSPHO-D-RIBITYLAMINO)URACIL PHOSPHATASE YCSE"/>
    <property type="match status" value="1"/>
</dbReference>
<dbReference type="Gene3D" id="3.40.50.1000">
    <property type="entry name" value="HAD superfamily/HAD-like"/>
    <property type="match status" value="1"/>
</dbReference>
<accession>A0A1I4I7K0</accession>
<dbReference type="SUPFAM" id="SSF56784">
    <property type="entry name" value="HAD-like"/>
    <property type="match status" value="1"/>
</dbReference>
<proteinExistence type="predicted"/>
<name>A0A1I4I7K0_9BACI</name>
<dbReference type="AlphaFoldDB" id="A0A1I4I7K0"/>
<evidence type="ECO:0008006" key="3">
    <source>
        <dbReference type="Google" id="ProtNLM"/>
    </source>
</evidence>
<dbReference type="CDD" id="cd07516">
    <property type="entry name" value="HAD_Pase"/>
    <property type="match status" value="1"/>
</dbReference>
<evidence type="ECO:0000313" key="2">
    <source>
        <dbReference type="Proteomes" id="UP000199668"/>
    </source>
</evidence>
<dbReference type="SFLD" id="SFLDS00003">
    <property type="entry name" value="Haloacid_Dehalogenase"/>
    <property type="match status" value="1"/>
</dbReference>